<accession>X1PW43</accession>
<proteinExistence type="predicted"/>
<dbReference type="PANTHER" id="PTHR43591">
    <property type="entry name" value="METHYLTRANSFERASE"/>
    <property type="match status" value="1"/>
</dbReference>
<dbReference type="InterPro" id="IPR029063">
    <property type="entry name" value="SAM-dependent_MTases_sf"/>
</dbReference>
<evidence type="ECO:0000313" key="2">
    <source>
        <dbReference type="EMBL" id="GAI35184.1"/>
    </source>
</evidence>
<sequence length="190" mass="22043">MNKKYDYFNIHCWQQPEKAFNIETGKPTYLKILSLFETEYPNARLLDVGCGNGNFHFLLKERGYKNVVGIDFSKPSIDMTRKNHPEYEYHVCDVCKTFPFKDNSFDVVVSADALEHVISPRLMIGEMLRTVKPSGYCVIRTPNGLRHEFEVRAYDRGITESVFQHTTPMILKWMVTGLGGKVIYINFFAR</sequence>
<protein>
    <recommendedName>
        <fullName evidence="1">Methyltransferase type 11 domain-containing protein</fullName>
    </recommendedName>
</protein>
<feature type="non-terminal residue" evidence="2">
    <location>
        <position position="190"/>
    </location>
</feature>
<evidence type="ECO:0000259" key="1">
    <source>
        <dbReference type="Pfam" id="PF08241"/>
    </source>
</evidence>
<dbReference type="Pfam" id="PF08241">
    <property type="entry name" value="Methyltransf_11"/>
    <property type="match status" value="1"/>
</dbReference>
<dbReference type="GO" id="GO:0008757">
    <property type="term" value="F:S-adenosylmethionine-dependent methyltransferase activity"/>
    <property type="evidence" value="ECO:0007669"/>
    <property type="project" value="InterPro"/>
</dbReference>
<name>X1PW43_9ZZZZ</name>
<feature type="domain" description="Methyltransferase type 11" evidence="1">
    <location>
        <begin position="46"/>
        <end position="139"/>
    </location>
</feature>
<dbReference type="InterPro" id="IPR013216">
    <property type="entry name" value="Methyltransf_11"/>
</dbReference>
<dbReference type="SUPFAM" id="SSF53335">
    <property type="entry name" value="S-adenosyl-L-methionine-dependent methyltransferases"/>
    <property type="match status" value="1"/>
</dbReference>
<gene>
    <name evidence="2" type="ORF">S06H3_49440</name>
</gene>
<reference evidence="2" key="1">
    <citation type="journal article" date="2014" name="Front. Microbiol.">
        <title>High frequency of phylogenetically diverse reductive dehalogenase-homologous genes in deep subseafloor sedimentary metagenomes.</title>
        <authorList>
            <person name="Kawai M."/>
            <person name="Futagami T."/>
            <person name="Toyoda A."/>
            <person name="Takaki Y."/>
            <person name="Nishi S."/>
            <person name="Hori S."/>
            <person name="Arai W."/>
            <person name="Tsubouchi T."/>
            <person name="Morono Y."/>
            <person name="Uchiyama I."/>
            <person name="Ito T."/>
            <person name="Fujiyama A."/>
            <person name="Inagaki F."/>
            <person name="Takami H."/>
        </authorList>
    </citation>
    <scope>NUCLEOTIDE SEQUENCE</scope>
    <source>
        <strain evidence="2">Expedition CK06-06</strain>
    </source>
</reference>
<organism evidence="2">
    <name type="scientific">marine sediment metagenome</name>
    <dbReference type="NCBI Taxonomy" id="412755"/>
    <lineage>
        <taxon>unclassified sequences</taxon>
        <taxon>metagenomes</taxon>
        <taxon>ecological metagenomes</taxon>
    </lineage>
</organism>
<dbReference type="Gene3D" id="3.40.50.150">
    <property type="entry name" value="Vaccinia Virus protein VP39"/>
    <property type="match status" value="1"/>
</dbReference>
<dbReference type="CDD" id="cd02440">
    <property type="entry name" value="AdoMet_MTases"/>
    <property type="match status" value="1"/>
</dbReference>
<dbReference type="EMBL" id="BARV01031218">
    <property type="protein sequence ID" value="GAI35184.1"/>
    <property type="molecule type" value="Genomic_DNA"/>
</dbReference>
<comment type="caution">
    <text evidence="2">The sequence shown here is derived from an EMBL/GenBank/DDBJ whole genome shotgun (WGS) entry which is preliminary data.</text>
</comment>
<dbReference type="AlphaFoldDB" id="X1PW43"/>